<dbReference type="InterPro" id="IPR001736">
    <property type="entry name" value="PLipase_D/transphosphatidylase"/>
</dbReference>
<evidence type="ECO:0000256" key="3">
    <source>
        <dbReference type="ARBA" id="ARBA00012027"/>
    </source>
</evidence>
<name>A0ABR8Q2F0_9CLOT</name>
<dbReference type="Gene3D" id="3.30.870.10">
    <property type="entry name" value="Endonuclease Chain A"/>
    <property type="match status" value="1"/>
</dbReference>
<keyword evidence="4" id="KW-0378">Hydrolase</keyword>
<organism evidence="9 10">
    <name type="scientific">Clostridium gallinarum</name>
    <dbReference type="NCBI Taxonomy" id="2762246"/>
    <lineage>
        <taxon>Bacteria</taxon>
        <taxon>Bacillati</taxon>
        <taxon>Bacillota</taxon>
        <taxon>Clostridia</taxon>
        <taxon>Eubacteriales</taxon>
        <taxon>Clostridiaceae</taxon>
        <taxon>Clostridium</taxon>
    </lineage>
</organism>
<evidence type="ECO:0000256" key="6">
    <source>
        <dbReference type="ARBA" id="ARBA00023098"/>
    </source>
</evidence>
<dbReference type="PANTHER" id="PTHR43856">
    <property type="entry name" value="CARDIOLIPIN HYDROLASE"/>
    <property type="match status" value="1"/>
</dbReference>
<evidence type="ECO:0000256" key="5">
    <source>
        <dbReference type="ARBA" id="ARBA00022963"/>
    </source>
</evidence>
<keyword evidence="6" id="KW-0443">Lipid metabolism</keyword>
<keyword evidence="10" id="KW-1185">Reference proteome</keyword>
<evidence type="ECO:0000256" key="2">
    <source>
        <dbReference type="ARBA" id="ARBA00008664"/>
    </source>
</evidence>
<dbReference type="SUPFAM" id="SSF75704">
    <property type="entry name" value="Mitotic arrest deficient-like 1, Mad1"/>
    <property type="match status" value="1"/>
</dbReference>
<keyword evidence="7" id="KW-0175">Coiled coil</keyword>
<accession>A0ABR8Q2F0</accession>
<feature type="domain" description="PLD phosphodiesterase" evidence="8">
    <location>
        <begin position="177"/>
        <end position="204"/>
    </location>
</feature>
<dbReference type="RefSeq" id="WP_191749352.1">
    <property type="nucleotide sequence ID" value="NZ_JACSQZ010000013.1"/>
</dbReference>
<dbReference type="SUPFAM" id="SSF56024">
    <property type="entry name" value="Phospholipase D/nuclease"/>
    <property type="match status" value="1"/>
</dbReference>
<dbReference type="PANTHER" id="PTHR43856:SF1">
    <property type="entry name" value="MITOCHONDRIAL CARDIOLIPIN HYDROLASE"/>
    <property type="match status" value="1"/>
</dbReference>
<dbReference type="PROSITE" id="PS50035">
    <property type="entry name" value="PLD"/>
    <property type="match status" value="1"/>
</dbReference>
<dbReference type="Proteomes" id="UP000640335">
    <property type="component" value="Unassembled WGS sequence"/>
</dbReference>
<dbReference type="InterPro" id="IPR025202">
    <property type="entry name" value="PLD-like_dom"/>
</dbReference>
<reference evidence="9 10" key="1">
    <citation type="submission" date="2020-08" db="EMBL/GenBank/DDBJ databases">
        <title>A Genomic Blueprint of the Chicken Gut Microbiome.</title>
        <authorList>
            <person name="Gilroy R."/>
            <person name="Ravi A."/>
            <person name="Getino M."/>
            <person name="Pursley I."/>
            <person name="Horton D.L."/>
            <person name="Alikhan N.-F."/>
            <person name="Baker D."/>
            <person name="Gharbi K."/>
            <person name="Hall N."/>
            <person name="Watson M."/>
            <person name="Adriaenssens E.M."/>
            <person name="Foster-Nyarko E."/>
            <person name="Jarju S."/>
            <person name="Secka A."/>
            <person name="Antonio M."/>
            <person name="Oren A."/>
            <person name="Chaudhuri R."/>
            <person name="La Ragione R.M."/>
            <person name="Hildebrand F."/>
            <person name="Pallen M.J."/>
        </authorList>
    </citation>
    <scope>NUCLEOTIDE SEQUENCE [LARGE SCALE GENOMIC DNA]</scope>
    <source>
        <strain evidence="9 10">Sa3CUN1</strain>
    </source>
</reference>
<evidence type="ECO:0000313" key="9">
    <source>
        <dbReference type="EMBL" id="MBD7914590.1"/>
    </source>
</evidence>
<dbReference type="InterPro" id="IPR051406">
    <property type="entry name" value="PLD_domain"/>
</dbReference>
<keyword evidence="5" id="KW-0442">Lipid degradation</keyword>
<comment type="catalytic activity">
    <reaction evidence="1">
        <text>a 1,2-diacyl-sn-glycero-3-phosphocholine + H2O = a 1,2-diacyl-sn-glycero-3-phosphate + choline + H(+)</text>
        <dbReference type="Rhea" id="RHEA:14445"/>
        <dbReference type="ChEBI" id="CHEBI:15354"/>
        <dbReference type="ChEBI" id="CHEBI:15377"/>
        <dbReference type="ChEBI" id="CHEBI:15378"/>
        <dbReference type="ChEBI" id="CHEBI:57643"/>
        <dbReference type="ChEBI" id="CHEBI:58608"/>
        <dbReference type="EC" id="3.1.4.4"/>
    </reaction>
</comment>
<protein>
    <recommendedName>
        <fullName evidence="3">phospholipase D</fullName>
        <ecNumber evidence="3">3.1.4.4</ecNumber>
    </recommendedName>
</protein>
<comment type="caution">
    <text evidence="9">The sequence shown here is derived from an EMBL/GenBank/DDBJ whole genome shotgun (WGS) entry which is preliminary data.</text>
</comment>
<dbReference type="EC" id="3.1.4.4" evidence="3"/>
<comment type="similarity">
    <text evidence="2">Belongs to the phospholipase D family.</text>
</comment>
<gene>
    <name evidence="9" type="ORF">H9660_05480</name>
</gene>
<dbReference type="EMBL" id="JACSQZ010000013">
    <property type="protein sequence ID" value="MBD7914590.1"/>
    <property type="molecule type" value="Genomic_DNA"/>
</dbReference>
<evidence type="ECO:0000313" key="10">
    <source>
        <dbReference type="Proteomes" id="UP000640335"/>
    </source>
</evidence>
<evidence type="ECO:0000259" key="8">
    <source>
        <dbReference type="PROSITE" id="PS50035"/>
    </source>
</evidence>
<sequence length="243" mass="28903">MSLFSRLRLLFSNYTKHERIVAELENEIRKLNEENLKLKNEIENINIKNKNDKDSIIFKLKREKDKLKEEIEKLKSELDLLNKGFNFKLFHEEIEEKIIKQLSLAQKEVDICVAWVTSSDLISKLEELKTNRIKINVIVTKDKSKENKPYYIKSMEKLGELADYFNVVEVKRNNSNYSNLMHNKYCIIDNYKVIDGSYNWSDNAKYNEEHIILVESEFVAGMYKDNFNKLKEKYENNKNTLVS</sequence>
<evidence type="ECO:0000256" key="1">
    <source>
        <dbReference type="ARBA" id="ARBA00000798"/>
    </source>
</evidence>
<feature type="coiled-coil region" evidence="7">
    <location>
        <begin position="7"/>
        <end position="84"/>
    </location>
</feature>
<evidence type="ECO:0000256" key="4">
    <source>
        <dbReference type="ARBA" id="ARBA00022801"/>
    </source>
</evidence>
<dbReference type="Pfam" id="PF13091">
    <property type="entry name" value="PLDc_2"/>
    <property type="match status" value="1"/>
</dbReference>
<evidence type="ECO:0000256" key="7">
    <source>
        <dbReference type="SAM" id="Coils"/>
    </source>
</evidence>
<proteinExistence type="inferred from homology"/>